<name>A0A7X0TZU6_9ACTN</name>
<dbReference type="InterPro" id="IPR011004">
    <property type="entry name" value="Trimer_LpxA-like_sf"/>
</dbReference>
<evidence type="ECO:0000256" key="1">
    <source>
        <dbReference type="ARBA" id="ARBA00007274"/>
    </source>
</evidence>
<dbReference type="InterPro" id="IPR051159">
    <property type="entry name" value="Hexapeptide_acetyltransf"/>
</dbReference>
<dbReference type="PANTHER" id="PTHR23416">
    <property type="entry name" value="SIALIC ACID SYNTHASE-RELATED"/>
    <property type="match status" value="1"/>
</dbReference>
<dbReference type="InterPro" id="IPR018357">
    <property type="entry name" value="Hexapep_transf_CS"/>
</dbReference>
<dbReference type="Gene3D" id="2.160.10.10">
    <property type="entry name" value="Hexapeptide repeat proteins"/>
    <property type="match status" value="1"/>
</dbReference>
<feature type="domain" description="Maltose/galactoside acetyltransferase" evidence="5">
    <location>
        <begin position="11"/>
        <end position="65"/>
    </location>
</feature>
<evidence type="ECO:0000256" key="3">
    <source>
        <dbReference type="ARBA" id="ARBA00022737"/>
    </source>
</evidence>
<organism evidence="6 7">
    <name type="scientific">Nonomuraea rubra</name>
    <dbReference type="NCBI Taxonomy" id="46180"/>
    <lineage>
        <taxon>Bacteria</taxon>
        <taxon>Bacillati</taxon>
        <taxon>Actinomycetota</taxon>
        <taxon>Actinomycetes</taxon>
        <taxon>Streptosporangiales</taxon>
        <taxon>Streptosporangiaceae</taxon>
        <taxon>Nonomuraea</taxon>
    </lineage>
</organism>
<dbReference type="GO" id="GO:0005829">
    <property type="term" value="C:cytosol"/>
    <property type="evidence" value="ECO:0007669"/>
    <property type="project" value="TreeGrafter"/>
</dbReference>
<comment type="similarity">
    <text evidence="1">Belongs to the transferase hexapeptide repeat family.</text>
</comment>
<evidence type="ECO:0000259" key="5">
    <source>
        <dbReference type="SMART" id="SM01266"/>
    </source>
</evidence>
<dbReference type="SMART" id="SM01266">
    <property type="entry name" value="Mac"/>
    <property type="match status" value="1"/>
</dbReference>
<proteinExistence type="inferred from homology"/>
<gene>
    <name evidence="6" type="ORF">HD593_004678</name>
</gene>
<dbReference type="Pfam" id="PF12464">
    <property type="entry name" value="Mac"/>
    <property type="match status" value="1"/>
</dbReference>
<dbReference type="EMBL" id="JACHMI010000001">
    <property type="protein sequence ID" value="MBB6549883.1"/>
    <property type="molecule type" value="Genomic_DNA"/>
</dbReference>
<accession>A0A7X0TZU6</accession>
<evidence type="ECO:0000313" key="7">
    <source>
        <dbReference type="Proteomes" id="UP000565579"/>
    </source>
</evidence>
<dbReference type="SUPFAM" id="SSF51161">
    <property type="entry name" value="Trimeric LpxA-like enzymes"/>
    <property type="match status" value="1"/>
</dbReference>
<evidence type="ECO:0000256" key="4">
    <source>
        <dbReference type="ARBA" id="ARBA00023315"/>
    </source>
</evidence>
<dbReference type="InterPro" id="IPR001451">
    <property type="entry name" value="Hexapep"/>
</dbReference>
<dbReference type="CDD" id="cd03357">
    <property type="entry name" value="LbH_MAT_GAT"/>
    <property type="match status" value="1"/>
</dbReference>
<dbReference type="GO" id="GO:0008925">
    <property type="term" value="F:maltose O-acetyltransferase activity"/>
    <property type="evidence" value="ECO:0007669"/>
    <property type="project" value="UniProtKB-EC"/>
</dbReference>
<dbReference type="EC" id="2.3.1.79" evidence="6"/>
<evidence type="ECO:0000313" key="6">
    <source>
        <dbReference type="EMBL" id="MBB6549883.1"/>
    </source>
</evidence>
<evidence type="ECO:0000256" key="2">
    <source>
        <dbReference type="ARBA" id="ARBA00022679"/>
    </source>
</evidence>
<comment type="caution">
    <text evidence="6">The sequence shown here is derived from an EMBL/GenBank/DDBJ whole genome shotgun (WGS) entry which is preliminary data.</text>
</comment>
<dbReference type="Proteomes" id="UP000565579">
    <property type="component" value="Unassembled WGS sequence"/>
</dbReference>
<reference evidence="6 7" key="1">
    <citation type="submission" date="2020-08" db="EMBL/GenBank/DDBJ databases">
        <title>Sequencing the genomes of 1000 actinobacteria strains.</title>
        <authorList>
            <person name="Klenk H.-P."/>
        </authorList>
    </citation>
    <scope>NUCLEOTIDE SEQUENCE [LARGE SCALE GENOMIC DNA]</scope>
    <source>
        <strain evidence="6 7">DSM 43768</strain>
    </source>
</reference>
<sequence>MTRDADGRTMRERMLAGDLYIADDPELAEHMLRAMDLMEAFNASSARDPQLRQRLLTELLGAVGEGTVIRPPLWVDYGSHLRIGARSFANYGLVALDVAAITIGDDVQIGSNVQLMTPTHPVDPDLRRAKWEAARPITIGDNVWLGSGAIVLAGVTIGENTVVGAGAVVTRDLPANVVAVGNPARVVRTIGPGTGTEAGPEAAGGA</sequence>
<dbReference type="RefSeq" id="WP_246546693.1">
    <property type="nucleotide sequence ID" value="NZ_BAAAXY010000019.1"/>
</dbReference>
<keyword evidence="7" id="KW-1185">Reference proteome</keyword>
<dbReference type="AlphaFoldDB" id="A0A7X0TZU6"/>
<dbReference type="InterPro" id="IPR024688">
    <property type="entry name" value="Mac_dom"/>
</dbReference>
<dbReference type="PANTHER" id="PTHR23416:SF23">
    <property type="entry name" value="ACETYLTRANSFERASE C18B11.09C-RELATED"/>
    <property type="match status" value="1"/>
</dbReference>
<dbReference type="FunFam" id="2.160.10.10:FF:000025">
    <property type="entry name" value="Hexapeptide-repeat containing-acetyltransferase"/>
    <property type="match status" value="1"/>
</dbReference>
<keyword evidence="3" id="KW-0677">Repeat</keyword>
<keyword evidence="4 6" id="KW-0012">Acyltransferase</keyword>
<dbReference type="PROSITE" id="PS00101">
    <property type="entry name" value="HEXAPEP_TRANSFERASES"/>
    <property type="match status" value="1"/>
</dbReference>
<dbReference type="Pfam" id="PF00132">
    <property type="entry name" value="Hexapep"/>
    <property type="match status" value="1"/>
</dbReference>
<keyword evidence="2 6" id="KW-0808">Transferase</keyword>
<protein>
    <submittedName>
        <fullName evidence="6">Maltose O-acetyltransferase</fullName>
        <ecNumber evidence="6">2.3.1.79</ecNumber>
    </submittedName>
</protein>